<keyword evidence="6" id="KW-0812">Transmembrane</keyword>
<keyword evidence="7" id="KW-0732">Signal</keyword>
<accession>A0ABP7C633</accession>
<keyword evidence="6" id="KW-0472">Membrane</keyword>
<feature type="chain" id="PRO_5046611038" evidence="7">
    <location>
        <begin position="19"/>
        <end position="378"/>
    </location>
</feature>
<dbReference type="PANTHER" id="PTHR43806:SF11">
    <property type="entry name" value="CEREVISIN-RELATED"/>
    <property type="match status" value="1"/>
</dbReference>
<dbReference type="PRINTS" id="PR00723">
    <property type="entry name" value="SUBTILISIN"/>
</dbReference>
<evidence type="ECO:0000256" key="5">
    <source>
        <dbReference type="PROSITE-ProRule" id="PRU01240"/>
    </source>
</evidence>
<dbReference type="PROSITE" id="PS51892">
    <property type="entry name" value="SUBTILASE"/>
    <property type="match status" value="1"/>
</dbReference>
<evidence type="ECO:0000313" key="10">
    <source>
        <dbReference type="Proteomes" id="UP001500711"/>
    </source>
</evidence>
<dbReference type="SUPFAM" id="SSF52743">
    <property type="entry name" value="Subtilisin-like"/>
    <property type="match status" value="1"/>
</dbReference>
<evidence type="ECO:0000259" key="8">
    <source>
        <dbReference type="Pfam" id="PF00082"/>
    </source>
</evidence>
<evidence type="ECO:0000256" key="7">
    <source>
        <dbReference type="SAM" id="SignalP"/>
    </source>
</evidence>
<comment type="caution">
    <text evidence="9">The sequence shown here is derived from an EMBL/GenBank/DDBJ whole genome shotgun (WGS) entry which is preliminary data.</text>
</comment>
<gene>
    <name evidence="9" type="ORF">GCM10022267_75620</name>
</gene>
<feature type="transmembrane region" description="Helical" evidence="6">
    <location>
        <begin position="336"/>
        <end position="356"/>
    </location>
</feature>
<dbReference type="InterPro" id="IPR000209">
    <property type="entry name" value="Peptidase_S8/S53_dom"/>
</dbReference>
<keyword evidence="6" id="KW-1133">Transmembrane helix</keyword>
<reference evidence="10" key="1">
    <citation type="journal article" date="2019" name="Int. J. Syst. Evol. Microbiol.">
        <title>The Global Catalogue of Microorganisms (GCM) 10K type strain sequencing project: providing services to taxonomists for standard genome sequencing and annotation.</title>
        <authorList>
            <consortium name="The Broad Institute Genomics Platform"/>
            <consortium name="The Broad Institute Genome Sequencing Center for Infectious Disease"/>
            <person name="Wu L."/>
            <person name="Ma J."/>
        </authorList>
    </citation>
    <scope>NUCLEOTIDE SEQUENCE [LARGE SCALE GENOMIC DNA]</scope>
    <source>
        <strain evidence="10">JCM 17494</strain>
    </source>
</reference>
<evidence type="ECO:0000256" key="4">
    <source>
        <dbReference type="ARBA" id="ARBA00022825"/>
    </source>
</evidence>
<keyword evidence="10" id="KW-1185">Reference proteome</keyword>
<evidence type="ECO:0000256" key="2">
    <source>
        <dbReference type="ARBA" id="ARBA00022670"/>
    </source>
</evidence>
<dbReference type="Gene3D" id="3.40.50.200">
    <property type="entry name" value="Peptidase S8/S53 domain"/>
    <property type="match status" value="1"/>
</dbReference>
<proteinExistence type="inferred from homology"/>
<comment type="caution">
    <text evidence="5">Lacks conserved residue(s) required for the propagation of feature annotation.</text>
</comment>
<evidence type="ECO:0000256" key="6">
    <source>
        <dbReference type="SAM" id="Phobius"/>
    </source>
</evidence>
<feature type="signal peptide" evidence="7">
    <location>
        <begin position="1"/>
        <end position="18"/>
    </location>
</feature>
<keyword evidence="3" id="KW-0378">Hydrolase</keyword>
<dbReference type="InterPro" id="IPR036852">
    <property type="entry name" value="Peptidase_S8/S53_dom_sf"/>
</dbReference>
<evidence type="ECO:0000313" key="9">
    <source>
        <dbReference type="EMBL" id="GAA3677667.1"/>
    </source>
</evidence>
<comment type="similarity">
    <text evidence="1 5">Belongs to the peptidase S8 family.</text>
</comment>
<keyword evidence="2" id="KW-0645">Protease</keyword>
<organism evidence="9 10">
    <name type="scientific">Lentzea roselyniae</name>
    <dbReference type="NCBI Taxonomy" id="531940"/>
    <lineage>
        <taxon>Bacteria</taxon>
        <taxon>Bacillati</taxon>
        <taxon>Actinomycetota</taxon>
        <taxon>Actinomycetes</taxon>
        <taxon>Pseudonocardiales</taxon>
        <taxon>Pseudonocardiaceae</taxon>
        <taxon>Lentzea</taxon>
    </lineage>
</organism>
<feature type="domain" description="Peptidase S8/S53" evidence="8">
    <location>
        <begin position="52"/>
        <end position="294"/>
    </location>
</feature>
<name>A0ABP7C633_9PSEU</name>
<dbReference type="EMBL" id="BAABBE010000032">
    <property type="protein sequence ID" value="GAA3677667.1"/>
    <property type="molecule type" value="Genomic_DNA"/>
</dbReference>
<sequence length="378" mass="37221">MAVLVALQLVMVPAGAHAAQNCAPAEENVIAEPSWAQSRIAPERAWPLTEGSRQLVGIVDTGVSAGAPALAGAVLPGTDLGTGRGDTDCSGHGTFLGGLLAARPRAGTKFAGVAPGARVLPVRVTDNPAQVDAARLAKGVRAAVDGGATIVAVGLTTSVDDGALRSEVANAVARGVVIVASVATPQQGQRSFPAALPGVLAVAPLVRTPAAGNVRLGADPVLAAPSEALVSIAPAGQGHRRGSAPELAVAYVAGAAALVRDYHPDLSAAGVAERLRTTADRQAGAVPNPLTGFGVVDPVAAVTSVPVGTGTARKSSAEQLNVPVAIAPDAAPVHRALWFAGVLLVATLLVGASAGLRALGRLRGGENPTAAGSGPSAE</sequence>
<keyword evidence="4" id="KW-0720">Serine protease</keyword>
<evidence type="ECO:0000256" key="3">
    <source>
        <dbReference type="ARBA" id="ARBA00022801"/>
    </source>
</evidence>
<dbReference type="Pfam" id="PF00082">
    <property type="entry name" value="Peptidase_S8"/>
    <property type="match status" value="1"/>
</dbReference>
<dbReference type="InterPro" id="IPR050131">
    <property type="entry name" value="Peptidase_S8_subtilisin-like"/>
</dbReference>
<dbReference type="InterPro" id="IPR015500">
    <property type="entry name" value="Peptidase_S8_subtilisin-rel"/>
</dbReference>
<protein>
    <submittedName>
        <fullName evidence="9">S8 family serine peptidase</fullName>
    </submittedName>
</protein>
<dbReference type="PANTHER" id="PTHR43806">
    <property type="entry name" value="PEPTIDASE S8"/>
    <property type="match status" value="1"/>
</dbReference>
<dbReference type="Proteomes" id="UP001500711">
    <property type="component" value="Unassembled WGS sequence"/>
</dbReference>
<evidence type="ECO:0000256" key="1">
    <source>
        <dbReference type="ARBA" id="ARBA00011073"/>
    </source>
</evidence>